<dbReference type="CDD" id="cd00712">
    <property type="entry name" value="AsnB"/>
    <property type="match status" value="1"/>
</dbReference>
<evidence type="ECO:0000256" key="9">
    <source>
        <dbReference type="ARBA" id="ARBA00048741"/>
    </source>
</evidence>
<keyword evidence="3 11" id="KW-0028">Amino-acid biosynthesis</keyword>
<dbReference type="GO" id="GO:0006529">
    <property type="term" value="P:asparagine biosynthetic process"/>
    <property type="evidence" value="ECO:0007669"/>
    <property type="project" value="UniProtKB-KW"/>
</dbReference>
<dbReference type="InterPro" id="IPR024286">
    <property type="entry name" value="DUF3700"/>
</dbReference>
<gene>
    <name evidence="15" type="primary">Contig12271.g13105</name>
    <name evidence="15" type="ORF">STYLEM_6431</name>
</gene>
<dbReference type="SUPFAM" id="SSF52402">
    <property type="entry name" value="Adenine nucleotide alpha hydrolases-like"/>
    <property type="match status" value="1"/>
</dbReference>
<evidence type="ECO:0000256" key="3">
    <source>
        <dbReference type="ARBA" id="ARBA00022605"/>
    </source>
</evidence>
<evidence type="ECO:0000256" key="11">
    <source>
        <dbReference type="PIRSR" id="PIRSR001589-1"/>
    </source>
</evidence>
<dbReference type="Pfam" id="PF13537">
    <property type="entry name" value="GATase_7"/>
    <property type="match status" value="1"/>
</dbReference>
<dbReference type="Gene3D" id="3.60.20.10">
    <property type="entry name" value="Glutamine Phosphoribosylpyrophosphate, subunit 1, domain 1"/>
    <property type="match status" value="1"/>
</dbReference>
<evidence type="ECO:0000313" key="15">
    <source>
        <dbReference type="EMBL" id="CDW77470.1"/>
    </source>
</evidence>
<dbReference type="CDD" id="cd01991">
    <property type="entry name" value="Asn_synthase_B_C"/>
    <property type="match status" value="1"/>
</dbReference>
<dbReference type="InterPro" id="IPR029055">
    <property type="entry name" value="Ntn_hydrolases_N"/>
</dbReference>
<comment type="pathway">
    <text evidence="8">Amino-acid biosynthesis.</text>
</comment>
<evidence type="ECO:0000256" key="6">
    <source>
        <dbReference type="ARBA" id="ARBA00022888"/>
    </source>
</evidence>
<feature type="site" description="Important for beta-aspartyl-AMP intermediate formation" evidence="13">
    <location>
        <position position="342"/>
    </location>
</feature>
<dbReference type="PANTHER" id="PTHR11772:SF2">
    <property type="entry name" value="ASPARAGINE SYNTHETASE [GLUTAMINE-HYDROLYZING]"/>
    <property type="match status" value="1"/>
</dbReference>
<evidence type="ECO:0000256" key="7">
    <source>
        <dbReference type="ARBA" id="ARBA00022962"/>
    </source>
</evidence>
<feature type="domain" description="Glutamine amidotransferase type-2" evidence="14">
    <location>
        <begin position="2"/>
        <end position="193"/>
    </location>
</feature>
<evidence type="ECO:0000256" key="5">
    <source>
        <dbReference type="ARBA" id="ARBA00022840"/>
    </source>
</evidence>
<dbReference type="Pfam" id="PF00733">
    <property type="entry name" value="Asn_synthase"/>
    <property type="match status" value="1"/>
</dbReference>
<feature type="binding site" evidence="12">
    <location>
        <position position="268"/>
    </location>
    <ligand>
        <name>ATP</name>
        <dbReference type="ChEBI" id="CHEBI:30616"/>
    </ligand>
</feature>
<keyword evidence="7 11" id="KW-0315">Glutamine amidotransferase</keyword>
<dbReference type="NCBIfam" id="NF006949">
    <property type="entry name" value="PRK09431.1"/>
    <property type="match status" value="1"/>
</dbReference>
<evidence type="ECO:0000256" key="12">
    <source>
        <dbReference type="PIRSR" id="PIRSR001589-2"/>
    </source>
</evidence>
<organism evidence="15 16">
    <name type="scientific">Stylonychia lemnae</name>
    <name type="common">Ciliate</name>
    <dbReference type="NCBI Taxonomy" id="5949"/>
    <lineage>
        <taxon>Eukaryota</taxon>
        <taxon>Sar</taxon>
        <taxon>Alveolata</taxon>
        <taxon>Ciliophora</taxon>
        <taxon>Intramacronucleata</taxon>
        <taxon>Spirotrichea</taxon>
        <taxon>Stichotrichia</taxon>
        <taxon>Sporadotrichida</taxon>
        <taxon>Oxytrichidae</taxon>
        <taxon>Stylonychinae</taxon>
        <taxon>Stylonychia</taxon>
    </lineage>
</organism>
<feature type="binding site" evidence="12">
    <location>
        <position position="240"/>
    </location>
    <ligand>
        <name>ATP</name>
        <dbReference type="ChEBI" id="CHEBI:30616"/>
    </ligand>
</feature>
<dbReference type="InterPro" id="IPR001962">
    <property type="entry name" value="Asn_synthase"/>
</dbReference>
<keyword evidence="5 10" id="KW-0067">ATP-binding</keyword>
<keyword evidence="4 10" id="KW-0547">Nucleotide-binding</keyword>
<dbReference type="PANTHER" id="PTHR11772">
    <property type="entry name" value="ASPARAGINE SYNTHETASE"/>
    <property type="match status" value="1"/>
</dbReference>
<dbReference type="GO" id="GO:0005524">
    <property type="term" value="F:ATP binding"/>
    <property type="evidence" value="ECO:0007669"/>
    <property type="project" value="UniProtKB-KW"/>
</dbReference>
<dbReference type="GO" id="GO:0004066">
    <property type="term" value="F:asparagine synthase (glutamine-hydrolyzing) activity"/>
    <property type="evidence" value="ECO:0007669"/>
    <property type="project" value="UniProtKB-EC"/>
</dbReference>
<evidence type="ECO:0000256" key="13">
    <source>
        <dbReference type="PIRSR" id="PIRSR001589-3"/>
    </source>
</evidence>
<dbReference type="Proteomes" id="UP000039865">
    <property type="component" value="Unassembled WGS sequence"/>
</dbReference>
<evidence type="ECO:0000256" key="1">
    <source>
        <dbReference type="ARBA" id="ARBA00012737"/>
    </source>
</evidence>
<evidence type="ECO:0000259" key="14">
    <source>
        <dbReference type="PROSITE" id="PS51278"/>
    </source>
</evidence>
<reference evidence="15 16" key="1">
    <citation type="submission" date="2014-06" db="EMBL/GenBank/DDBJ databases">
        <authorList>
            <person name="Swart Estienne"/>
        </authorList>
    </citation>
    <scope>NUCLEOTIDE SEQUENCE [LARGE SCALE GENOMIC DNA]</scope>
    <source>
        <strain evidence="15 16">130c</strain>
    </source>
</reference>
<dbReference type="InterPro" id="IPR017932">
    <property type="entry name" value="GATase_2_dom"/>
</dbReference>
<dbReference type="InterPro" id="IPR006426">
    <property type="entry name" value="Asn_synth_AEB"/>
</dbReference>
<dbReference type="InterPro" id="IPR033738">
    <property type="entry name" value="AsnB_N"/>
</dbReference>
<protein>
    <recommendedName>
        <fullName evidence="1">asparagine synthase (glutamine-hydrolyzing)</fullName>
        <ecNumber evidence="1">6.3.5.4</ecNumber>
    </recommendedName>
</protein>
<dbReference type="EMBL" id="CCKQ01006182">
    <property type="protein sequence ID" value="CDW77470.1"/>
    <property type="molecule type" value="Genomic_DNA"/>
</dbReference>
<dbReference type="InParanoid" id="A0A078A5G1"/>
<proteinExistence type="predicted"/>
<keyword evidence="16" id="KW-1185">Reference proteome</keyword>
<dbReference type="InterPro" id="IPR014729">
    <property type="entry name" value="Rossmann-like_a/b/a_fold"/>
</dbReference>
<dbReference type="NCBIfam" id="TIGR01536">
    <property type="entry name" value="asn_synth_AEB"/>
    <property type="match status" value="1"/>
</dbReference>
<evidence type="ECO:0000256" key="4">
    <source>
        <dbReference type="ARBA" id="ARBA00022741"/>
    </source>
</evidence>
<dbReference type="EC" id="6.3.5.4" evidence="1"/>
<dbReference type="AlphaFoldDB" id="A0A078A5G1"/>
<evidence type="ECO:0000313" key="16">
    <source>
        <dbReference type="Proteomes" id="UP000039865"/>
    </source>
</evidence>
<keyword evidence="2" id="KW-0436">Ligase</keyword>
<dbReference type="PIRSF" id="PIRSF001589">
    <property type="entry name" value="Asn_synthetase_glu-h"/>
    <property type="match status" value="1"/>
</dbReference>
<feature type="binding site" evidence="12">
    <location>
        <begin position="340"/>
        <end position="341"/>
    </location>
    <ligand>
        <name>ATP</name>
        <dbReference type="ChEBI" id="CHEBI:30616"/>
    </ligand>
</feature>
<feature type="active site" description="For GATase activity" evidence="11">
    <location>
        <position position="2"/>
    </location>
</feature>
<sequence>MCGIFGVFFGQNLDIQKIIKHSQHLRHRGRDGFEYTAGTDNEFIIAQYRHIVIDKSHGTQPFVVGDSNSRLIWVMNSEVYNHIHIRDETDTNHHIETSSDSAAIGYLYKQYGEDKADLPSLVRKMDGKFAFILYDESKKFLFIGRDHMGLCPLYWGHNSDGSIYISSELKAIEGLCEDFTYFPPGHCYSTTGGLQKWYDPDWQHVIPPLQNMDDQFVQIRETLINACKKRLMSDVPIAFLLSGGLDSSLICSIIKRLRPDDEIHTFSIGIKGSPDLLAAKEVADFLGTIHHEYNFTVEEAIEVVNDVVYYIESFEQVRASVPMYLLTKKIHEEGFKVVLSGEGSDEIFGGYLYFHYAPNRDEYQRELVRKVTRLHLWDVLRANKVGHAGGVEVRCPFLDRDLIEVVMNTDPTLKMCDNKSRPDGAHPKMEKYILRKAFDDEQQPFLPEKLLWRQKEQFSDGVGYDWVNGLKEHSERLVSDEVWNNRHIAYPFDAPRTKEYYFLRQTFESHFPSKCASKTVPKDLSIACSTPEALVWNKQWQNVQEISGRALNIHEQGYENENNQ</sequence>
<dbReference type="InterPro" id="IPR050795">
    <property type="entry name" value="Asn_Synthetase"/>
</dbReference>
<dbReference type="GO" id="GO:0005829">
    <property type="term" value="C:cytosol"/>
    <property type="evidence" value="ECO:0007669"/>
    <property type="project" value="TreeGrafter"/>
</dbReference>
<name>A0A078A5G1_STYLE</name>
<dbReference type="OMA" id="GIVCAFD"/>
<dbReference type="SMART" id="SM01172">
    <property type="entry name" value="DUF3700"/>
    <property type="match status" value="1"/>
</dbReference>
<dbReference type="Gene3D" id="3.40.50.620">
    <property type="entry name" value="HUPs"/>
    <property type="match status" value="1"/>
</dbReference>
<feature type="binding site" evidence="12">
    <location>
        <position position="100"/>
    </location>
    <ligand>
        <name>L-glutamine</name>
        <dbReference type="ChEBI" id="CHEBI:58359"/>
    </ligand>
</feature>
<evidence type="ECO:0000256" key="8">
    <source>
        <dbReference type="ARBA" id="ARBA00029440"/>
    </source>
</evidence>
<keyword evidence="6 11" id="KW-0061">Asparagine biosynthesis</keyword>
<dbReference type="OrthoDB" id="409189at2759"/>
<dbReference type="SUPFAM" id="SSF56235">
    <property type="entry name" value="N-terminal nucleophile aminohydrolases (Ntn hydrolases)"/>
    <property type="match status" value="1"/>
</dbReference>
<evidence type="ECO:0000256" key="2">
    <source>
        <dbReference type="ARBA" id="ARBA00022598"/>
    </source>
</evidence>
<accession>A0A078A5G1</accession>
<dbReference type="PROSITE" id="PS51278">
    <property type="entry name" value="GATASE_TYPE_2"/>
    <property type="match status" value="1"/>
</dbReference>
<evidence type="ECO:0000256" key="10">
    <source>
        <dbReference type="PIRNR" id="PIRNR001589"/>
    </source>
</evidence>
<comment type="catalytic activity">
    <reaction evidence="9">
        <text>L-aspartate + L-glutamine + ATP + H2O = L-asparagine + L-glutamate + AMP + diphosphate + H(+)</text>
        <dbReference type="Rhea" id="RHEA:12228"/>
        <dbReference type="ChEBI" id="CHEBI:15377"/>
        <dbReference type="ChEBI" id="CHEBI:15378"/>
        <dbReference type="ChEBI" id="CHEBI:29985"/>
        <dbReference type="ChEBI" id="CHEBI:29991"/>
        <dbReference type="ChEBI" id="CHEBI:30616"/>
        <dbReference type="ChEBI" id="CHEBI:33019"/>
        <dbReference type="ChEBI" id="CHEBI:58048"/>
        <dbReference type="ChEBI" id="CHEBI:58359"/>
        <dbReference type="ChEBI" id="CHEBI:456215"/>
        <dbReference type="EC" id="6.3.5.4"/>
    </reaction>
</comment>
<dbReference type="FunCoup" id="A0A078A5G1">
    <property type="interactions" value="226"/>
</dbReference>